<evidence type="ECO:0000313" key="4">
    <source>
        <dbReference type="EMBL" id="GFR66528.1"/>
    </source>
</evidence>
<name>A0AAV4F1E6_9GAST</name>
<reference evidence="4 5" key="1">
    <citation type="journal article" date="2021" name="Elife">
        <title>Chloroplast acquisition without the gene transfer in kleptoplastic sea slugs, Plakobranchus ocellatus.</title>
        <authorList>
            <person name="Maeda T."/>
            <person name="Takahashi S."/>
            <person name="Yoshida T."/>
            <person name="Shimamura S."/>
            <person name="Takaki Y."/>
            <person name="Nagai Y."/>
            <person name="Toyoda A."/>
            <person name="Suzuki Y."/>
            <person name="Arimoto A."/>
            <person name="Ishii H."/>
            <person name="Satoh N."/>
            <person name="Nishiyama T."/>
            <person name="Hasebe M."/>
            <person name="Maruyama T."/>
            <person name="Minagawa J."/>
            <person name="Obokata J."/>
            <person name="Shigenobu S."/>
        </authorList>
    </citation>
    <scope>NUCLEOTIDE SEQUENCE [LARGE SCALE GENOMIC DNA]</scope>
</reference>
<keyword evidence="2 3" id="KW-0040">ANK repeat</keyword>
<gene>
    <name evidence="4" type="ORF">ElyMa_005561200</name>
</gene>
<comment type="caution">
    <text evidence="4">The sequence shown here is derived from an EMBL/GenBank/DDBJ whole genome shotgun (WGS) entry which is preliminary data.</text>
</comment>
<dbReference type="PRINTS" id="PR01415">
    <property type="entry name" value="ANKYRIN"/>
</dbReference>
<dbReference type="SMART" id="SM00248">
    <property type="entry name" value="ANK"/>
    <property type="match status" value="5"/>
</dbReference>
<accession>A0AAV4F1E6</accession>
<dbReference type="PANTHER" id="PTHR24198:SF195">
    <property type="entry name" value="DEATH DOMAIN-CONTAINING PROTEIN"/>
    <property type="match status" value="1"/>
</dbReference>
<dbReference type="Pfam" id="PF12796">
    <property type="entry name" value="Ank_2"/>
    <property type="match status" value="1"/>
</dbReference>
<protein>
    <submittedName>
        <fullName evidence="4">Ankyrin repeat and death domain-containing protein 1A</fullName>
    </submittedName>
</protein>
<dbReference type="Proteomes" id="UP000762676">
    <property type="component" value="Unassembled WGS sequence"/>
</dbReference>
<organism evidence="4 5">
    <name type="scientific">Elysia marginata</name>
    <dbReference type="NCBI Taxonomy" id="1093978"/>
    <lineage>
        <taxon>Eukaryota</taxon>
        <taxon>Metazoa</taxon>
        <taxon>Spiralia</taxon>
        <taxon>Lophotrochozoa</taxon>
        <taxon>Mollusca</taxon>
        <taxon>Gastropoda</taxon>
        <taxon>Heterobranchia</taxon>
        <taxon>Euthyneura</taxon>
        <taxon>Panpulmonata</taxon>
        <taxon>Sacoglossa</taxon>
        <taxon>Placobranchoidea</taxon>
        <taxon>Plakobranchidae</taxon>
        <taxon>Elysia</taxon>
    </lineage>
</organism>
<evidence type="ECO:0000313" key="5">
    <source>
        <dbReference type="Proteomes" id="UP000762676"/>
    </source>
</evidence>
<dbReference type="InterPro" id="IPR036770">
    <property type="entry name" value="Ankyrin_rpt-contain_sf"/>
</dbReference>
<dbReference type="InterPro" id="IPR002110">
    <property type="entry name" value="Ankyrin_rpt"/>
</dbReference>
<dbReference type="AlphaFoldDB" id="A0AAV4F1E6"/>
<dbReference type="SUPFAM" id="SSF48403">
    <property type="entry name" value="Ankyrin repeat"/>
    <property type="match status" value="1"/>
</dbReference>
<dbReference type="PROSITE" id="PS50088">
    <property type="entry name" value="ANK_REPEAT"/>
    <property type="match status" value="3"/>
</dbReference>
<dbReference type="PANTHER" id="PTHR24198">
    <property type="entry name" value="ANKYRIN REPEAT AND PROTEIN KINASE DOMAIN-CONTAINING PROTEIN"/>
    <property type="match status" value="1"/>
</dbReference>
<feature type="non-terminal residue" evidence="4">
    <location>
        <position position="182"/>
    </location>
</feature>
<feature type="repeat" description="ANK" evidence="3">
    <location>
        <begin position="117"/>
        <end position="149"/>
    </location>
</feature>
<evidence type="ECO:0000256" key="3">
    <source>
        <dbReference type="PROSITE-ProRule" id="PRU00023"/>
    </source>
</evidence>
<dbReference type="Gene3D" id="1.25.40.20">
    <property type="entry name" value="Ankyrin repeat-containing domain"/>
    <property type="match status" value="2"/>
</dbReference>
<feature type="repeat" description="ANK" evidence="3">
    <location>
        <begin position="150"/>
        <end position="182"/>
    </location>
</feature>
<keyword evidence="5" id="KW-1185">Reference proteome</keyword>
<feature type="repeat" description="ANK" evidence="3">
    <location>
        <begin position="84"/>
        <end position="116"/>
    </location>
</feature>
<dbReference type="EMBL" id="BMAT01011088">
    <property type="protein sequence ID" value="GFR66528.1"/>
    <property type="molecule type" value="Genomic_DNA"/>
</dbReference>
<keyword evidence="1" id="KW-0677">Repeat</keyword>
<dbReference type="PROSITE" id="PS50297">
    <property type="entry name" value="ANK_REP_REGION"/>
    <property type="match status" value="3"/>
</dbReference>
<sequence length="182" mass="19842">MVLSPISSYFMYCYQYGMRAVLWSAWFGHIPVLRALVNAGASTRVTNKQGLGVLHCAAENNHVNIIAFIFDNLEPHDVNQIDKNERTPLHSAAEGGHVDAVNKLLECKADLHKKDKGGMTSVHLAAKHGNIDVLKALLLQGVEVDDRDVEGKSAVHHAAEAGHKDAVDLLLDYTANPNSETV</sequence>
<proteinExistence type="predicted"/>
<evidence type="ECO:0000256" key="2">
    <source>
        <dbReference type="ARBA" id="ARBA00023043"/>
    </source>
</evidence>
<evidence type="ECO:0000256" key="1">
    <source>
        <dbReference type="ARBA" id="ARBA00022737"/>
    </source>
</evidence>
<dbReference type="Pfam" id="PF13637">
    <property type="entry name" value="Ank_4"/>
    <property type="match status" value="1"/>
</dbReference>